<evidence type="ECO:0000313" key="10">
    <source>
        <dbReference type="Proteomes" id="UP000283509"/>
    </source>
</evidence>
<dbReference type="PROSITE" id="PS51880">
    <property type="entry name" value="TGS"/>
    <property type="match status" value="1"/>
</dbReference>
<reference evidence="9 10" key="1">
    <citation type="submission" date="2018-04" db="EMBL/GenBank/DDBJ databases">
        <authorList>
            <person name="Zhang X."/>
            <person name="Yuan J."/>
            <person name="Li F."/>
            <person name="Xiang J."/>
        </authorList>
    </citation>
    <scope>NUCLEOTIDE SEQUENCE [LARGE SCALE GENOMIC DNA]</scope>
    <source>
        <tissue evidence="9">Muscle</tissue>
    </source>
</reference>
<dbReference type="InterPro" id="IPR050062">
    <property type="entry name" value="Pro-tRNA_synthetase"/>
</dbReference>
<keyword evidence="4" id="KW-0687">Ribonucleoprotein</keyword>
<name>A0A3R7PFA9_PENVA</name>
<evidence type="ECO:0000259" key="8">
    <source>
        <dbReference type="PROSITE" id="PS51880"/>
    </source>
</evidence>
<evidence type="ECO:0000313" key="9">
    <source>
        <dbReference type="EMBL" id="ROT85111.1"/>
    </source>
</evidence>
<dbReference type="GO" id="GO:0000166">
    <property type="term" value="F:nucleotide binding"/>
    <property type="evidence" value="ECO:0007669"/>
    <property type="project" value="InterPro"/>
</dbReference>
<dbReference type="SUPFAM" id="SSF55186">
    <property type="entry name" value="ThrRS/AlaRS common domain"/>
    <property type="match status" value="1"/>
</dbReference>
<evidence type="ECO:0000256" key="1">
    <source>
        <dbReference type="ARBA" id="ARBA00004173"/>
    </source>
</evidence>
<protein>
    <recommendedName>
        <fullName evidence="6">Large ribosomal subunit protein mL39</fullName>
    </recommendedName>
    <alternativeName>
        <fullName evidence="7">39S ribosomal protein L39, mitochondrial</fullName>
    </alternativeName>
</protein>
<gene>
    <name evidence="9" type="ORF">C7M84_021312</name>
</gene>
<dbReference type="Proteomes" id="UP000283509">
    <property type="component" value="Unassembled WGS sequence"/>
</dbReference>
<dbReference type="FunFam" id="3.30.980.10:FF:000006">
    <property type="entry name" value="39S ribosomal protein L39, mitochondrial"/>
    <property type="match status" value="1"/>
</dbReference>
<dbReference type="PANTHER" id="PTHR42753:SF9">
    <property type="entry name" value="LARGE RIBOSOMAL SUBUNIT PROTEIN ML39"/>
    <property type="match status" value="1"/>
</dbReference>
<evidence type="ECO:0000256" key="4">
    <source>
        <dbReference type="ARBA" id="ARBA00023274"/>
    </source>
</evidence>
<keyword evidence="10" id="KW-1185">Reference proteome</keyword>
<dbReference type="GO" id="GO:0003723">
    <property type="term" value="F:RNA binding"/>
    <property type="evidence" value="ECO:0007669"/>
    <property type="project" value="TreeGrafter"/>
</dbReference>
<dbReference type="STRING" id="6689.A0A3R7PFA9"/>
<dbReference type="InterPro" id="IPR012676">
    <property type="entry name" value="TGS-like"/>
</dbReference>
<accession>A0A3R7PFA9</accession>
<dbReference type="GO" id="GO:1990904">
    <property type="term" value="C:ribonucleoprotein complex"/>
    <property type="evidence" value="ECO:0007669"/>
    <property type="project" value="UniProtKB-KW"/>
</dbReference>
<evidence type="ECO:0000256" key="7">
    <source>
        <dbReference type="ARBA" id="ARBA00075914"/>
    </source>
</evidence>
<reference evidence="9 10" key="2">
    <citation type="submission" date="2019-01" db="EMBL/GenBank/DDBJ databases">
        <title>The decoding of complex shrimp genome reveals the adaptation for benthos swimmer, frequently molting mechanism and breeding impact on genome.</title>
        <authorList>
            <person name="Sun Y."/>
            <person name="Gao Y."/>
            <person name="Yu Y."/>
        </authorList>
    </citation>
    <scope>NUCLEOTIDE SEQUENCE [LARGE SCALE GENOMIC DNA]</scope>
    <source>
        <tissue evidence="9">Muscle</tissue>
    </source>
</reference>
<dbReference type="InterPro" id="IPR018163">
    <property type="entry name" value="Thr/Ala-tRNA-synth_IIc_edit"/>
</dbReference>
<dbReference type="SUPFAM" id="SSF81271">
    <property type="entry name" value="TGS-like"/>
    <property type="match status" value="1"/>
</dbReference>
<dbReference type="OrthoDB" id="5870821at2759"/>
<dbReference type="CDD" id="cd01667">
    <property type="entry name" value="TGS_ThrRS"/>
    <property type="match status" value="1"/>
</dbReference>
<dbReference type="GO" id="GO:0005840">
    <property type="term" value="C:ribosome"/>
    <property type="evidence" value="ECO:0007669"/>
    <property type="project" value="UniProtKB-KW"/>
</dbReference>
<comment type="subcellular location">
    <subcellularLocation>
        <location evidence="1">Mitochondrion</location>
    </subcellularLocation>
</comment>
<comment type="caution">
    <text evidence="9">The sequence shown here is derived from an EMBL/GenBank/DDBJ whole genome shotgun (WGS) entry which is preliminary data.</text>
</comment>
<dbReference type="Gene3D" id="3.30.980.10">
    <property type="entry name" value="Threonyl-trna Synthetase, Chain A, domain 2"/>
    <property type="match status" value="1"/>
</dbReference>
<comment type="similarity">
    <text evidence="5">Belongs to the mitochondrion-specific ribosomal protein mL39 family.</text>
</comment>
<organism evidence="9 10">
    <name type="scientific">Penaeus vannamei</name>
    <name type="common">Whiteleg shrimp</name>
    <name type="synonym">Litopenaeus vannamei</name>
    <dbReference type="NCBI Taxonomy" id="6689"/>
    <lineage>
        <taxon>Eukaryota</taxon>
        <taxon>Metazoa</taxon>
        <taxon>Ecdysozoa</taxon>
        <taxon>Arthropoda</taxon>
        <taxon>Crustacea</taxon>
        <taxon>Multicrustacea</taxon>
        <taxon>Malacostraca</taxon>
        <taxon>Eumalacostraca</taxon>
        <taxon>Eucarida</taxon>
        <taxon>Decapoda</taxon>
        <taxon>Dendrobranchiata</taxon>
        <taxon>Penaeoidea</taxon>
        <taxon>Penaeidae</taxon>
        <taxon>Penaeus</taxon>
    </lineage>
</organism>
<evidence type="ECO:0000256" key="5">
    <source>
        <dbReference type="ARBA" id="ARBA00061231"/>
    </source>
</evidence>
<proteinExistence type="inferred from homology"/>
<feature type="domain" description="TGS" evidence="8">
    <location>
        <begin position="55"/>
        <end position="122"/>
    </location>
</feature>
<dbReference type="Pfam" id="PF02824">
    <property type="entry name" value="TGS"/>
    <property type="match status" value="1"/>
</dbReference>
<evidence type="ECO:0000256" key="3">
    <source>
        <dbReference type="ARBA" id="ARBA00023128"/>
    </source>
</evidence>
<dbReference type="AlphaFoldDB" id="A0A3R7PFA9"/>
<dbReference type="EMBL" id="QCYY01000446">
    <property type="protein sequence ID" value="ROT85111.1"/>
    <property type="molecule type" value="Genomic_DNA"/>
</dbReference>
<evidence type="ECO:0000256" key="2">
    <source>
        <dbReference type="ARBA" id="ARBA00022980"/>
    </source>
</evidence>
<sequence>MQATPGRLLLRLLENRNHVKRSFYHKQALTNAAVQKKRVELFNKEAKRQAAFITDVEKITVKYCDQPEECTLVMNKNMSTPYNCAQHINQNILERSVLAEIDGQVWDMHRPIEDNCTLRFLHFRQQDPYYVNKAFWRSASIMLGAVLESAFKENLYVELCSFPSPNVRSGSFVYDVDLKIPSWEPTKDELRSLSAEMVKLSMAGHRFERLEVDASLALKMFADNQYKKRQVPFIAAQSSSGNSVVVYKMGNFVEISRGPMISNTGHLGKVSIVGVHPIQTEEGQLFRIQGVALPKGIMLNHFSYGLLEERATQLNSGRFPSIPSLDKPLPNHQARA</sequence>
<dbReference type="InterPro" id="IPR004095">
    <property type="entry name" value="TGS"/>
</dbReference>
<evidence type="ECO:0000256" key="6">
    <source>
        <dbReference type="ARBA" id="ARBA00071662"/>
    </source>
</evidence>
<dbReference type="Gene3D" id="3.10.20.30">
    <property type="match status" value="1"/>
</dbReference>
<dbReference type="PANTHER" id="PTHR42753">
    <property type="entry name" value="MITOCHONDRIAL RIBOSOME PROTEIN L39/PROLYL-TRNA LIGASE FAMILY MEMBER"/>
    <property type="match status" value="1"/>
</dbReference>
<keyword evidence="3" id="KW-0496">Mitochondrion</keyword>
<keyword evidence="2 9" id="KW-0689">Ribosomal protein</keyword>
<dbReference type="InterPro" id="IPR012675">
    <property type="entry name" value="Beta-grasp_dom_sf"/>
</dbReference>
<dbReference type="GO" id="GO:0005739">
    <property type="term" value="C:mitochondrion"/>
    <property type="evidence" value="ECO:0007669"/>
    <property type="project" value="UniProtKB-SubCell"/>
</dbReference>